<feature type="active site" description="Nucleophile" evidence="13">
    <location>
        <position position="114"/>
    </location>
</feature>
<name>A0A135LWV6_PENPA</name>
<evidence type="ECO:0000256" key="1">
    <source>
        <dbReference type="ARBA" id="ARBA00000681"/>
    </source>
</evidence>
<dbReference type="GO" id="GO:0005576">
    <property type="term" value="C:extracellular region"/>
    <property type="evidence" value="ECO:0007669"/>
    <property type="project" value="UniProtKB-SubCell"/>
</dbReference>
<dbReference type="PRINTS" id="PR00911">
    <property type="entry name" value="GLHYDRLASE11"/>
</dbReference>
<keyword evidence="18" id="KW-1185">Reference proteome</keyword>
<dbReference type="Proteomes" id="UP000070168">
    <property type="component" value="Unassembled WGS sequence"/>
</dbReference>
<keyword evidence="6" id="KW-0964">Secreted</keyword>
<evidence type="ECO:0000256" key="15">
    <source>
        <dbReference type="SAM" id="SignalP"/>
    </source>
</evidence>
<keyword evidence="9 13" id="KW-0378">Hydrolase</keyword>
<evidence type="ECO:0000256" key="6">
    <source>
        <dbReference type="ARBA" id="ARBA00022525"/>
    </source>
</evidence>
<evidence type="ECO:0000256" key="3">
    <source>
        <dbReference type="ARBA" id="ARBA00004851"/>
    </source>
</evidence>
<dbReference type="PROSITE" id="PS00776">
    <property type="entry name" value="GH11_1"/>
    <property type="match status" value="1"/>
</dbReference>
<dbReference type="InterPro" id="IPR018208">
    <property type="entry name" value="GH11_AS_1"/>
</dbReference>
<dbReference type="PANTHER" id="PTHR46828">
    <property type="entry name" value="ENDO-1,4-BETA-XYLANASE A-RELATED"/>
    <property type="match status" value="1"/>
</dbReference>
<dbReference type="InterPro" id="IPR001137">
    <property type="entry name" value="Glyco_hydro_11"/>
</dbReference>
<evidence type="ECO:0000256" key="7">
    <source>
        <dbReference type="ARBA" id="ARBA00022651"/>
    </source>
</evidence>
<evidence type="ECO:0000256" key="5">
    <source>
        <dbReference type="ARBA" id="ARBA00012590"/>
    </source>
</evidence>
<evidence type="ECO:0000256" key="14">
    <source>
        <dbReference type="RuleBase" id="RU362015"/>
    </source>
</evidence>
<dbReference type="EC" id="3.2.1.8" evidence="5 13"/>
<reference evidence="17 18" key="1">
    <citation type="journal article" date="2016" name="BMC Genomics">
        <title>Genome sequencing and secondary metabolism of the postharvest pathogen Penicillium griseofulvum.</title>
        <authorList>
            <person name="Banani H."/>
            <person name="Marcet-Houben M."/>
            <person name="Ballester A.R."/>
            <person name="Abbruscato P."/>
            <person name="Gonzalez-Candelas L."/>
            <person name="Gabaldon T."/>
            <person name="Spadaro D."/>
        </authorList>
    </citation>
    <scope>NUCLEOTIDE SEQUENCE [LARGE SCALE GENOMIC DNA]</scope>
    <source>
        <strain evidence="17 18">PG3</strain>
    </source>
</reference>
<dbReference type="SUPFAM" id="SSF49899">
    <property type="entry name" value="Concanavalin A-like lectins/glucanases"/>
    <property type="match status" value="1"/>
</dbReference>
<dbReference type="InterPro" id="IPR033123">
    <property type="entry name" value="GH11_dom"/>
</dbReference>
<evidence type="ECO:0000256" key="8">
    <source>
        <dbReference type="ARBA" id="ARBA00022729"/>
    </source>
</evidence>
<evidence type="ECO:0000256" key="2">
    <source>
        <dbReference type="ARBA" id="ARBA00004613"/>
    </source>
</evidence>
<dbReference type="InterPro" id="IPR013319">
    <property type="entry name" value="GH11/12"/>
</dbReference>
<comment type="subcellular location">
    <subcellularLocation>
        <location evidence="2">Secreted</location>
    </subcellularLocation>
</comment>
<comment type="caution">
    <text evidence="17">The sequence shown here is derived from an EMBL/GenBank/DDBJ whole genome shotgun (WGS) entry which is preliminary data.</text>
</comment>
<dbReference type="UniPathway" id="UPA00114"/>
<keyword evidence="11 13" id="KW-0326">Glycosidase</keyword>
<dbReference type="RefSeq" id="XP_040651936.1">
    <property type="nucleotide sequence ID" value="XM_040788164.1"/>
</dbReference>
<comment type="catalytic activity">
    <reaction evidence="1 13 14">
        <text>Endohydrolysis of (1-&gt;4)-beta-D-xylosidic linkages in xylans.</text>
        <dbReference type="EC" id="3.2.1.8"/>
    </reaction>
</comment>
<dbReference type="Pfam" id="PF00457">
    <property type="entry name" value="Glyco_hydro_11"/>
    <property type="match status" value="1"/>
</dbReference>
<comment type="pathway">
    <text evidence="3 13 14">Glycan degradation; xylan degradation.</text>
</comment>
<dbReference type="SMR" id="A0A135LWV6"/>
<evidence type="ECO:0000256" key="10">
    <source>
        <dbReference type="ARBA" id="ARBA00023277"/>
    </source>
</evidence>
<feature type="active site" description="Proton donor" evidence="13">
    <location>
        <position position="206"/>
    </location>
</feature>
<dbReference type="AlphaFoldDB" id="A0A135LWV6"/>
<feature type="domain" description="GH11" evidence="16">
    <location>
        <begin position="30"/>
        <end position="219"/>
    </location>
</feature>
<proteinExistence type="inferred from homology"/>
<gene>
    <name evidence="17" type="ORF">PGRI_004510</name>
</gene>
<accession>A0A135LWV6</accession>
<dbReference type="EMBL" id="LHQR01000014">
    <property type="protein sequence ID" value="KXG53401.1"/>
    <property type="molecule type" value="Genomic_DNA"/>
</dbReference>
<dbReference type="GO" id="GO:0045493">
    <property type="term" value="P:xylan catabolic process"/>
    <property type="evidence" value="ECO:0007669"/>
    <property type="project" value="UniProtKB-UniRule"/>
</dbReference>
<dbReference type="FunFam" id="2.60.120.180:FF:000001">
    <property type="entry name" value="Endo-1,4-beta-xylanase"/>
    <property type="match status" value="1"/>
</dbReference>
<evidence type="ECO:0000256" key="4">
    <source>
        <dbReference type="ARBA" id="ARBA00007792"/>
    </source>
</evidence>
<keyword evidence="7 13" id="KW-0858">Xylan degradation</keyword>
<dbReference type="PROSITE" id="PS51761">
    <property type="entry name" value="GH11_3"/>
    <property type="match status" value="1"/>
</dbReference>
<evidence type="ECO:0000256" key="12">
    <source>
        <dbReference type="ARBA" id="ARBA00023326"/>
    </source>
</evidence>
<organism evidence="17 18">
    <name type="scientific">Penicillium patulum</name>
    <name type="common">Penicillium griseofulvum</name>
    <dbReference type="NCBI Taxonomy" id="5078"/>
    <lineage>
        <taxon>Eukaryota</taxon>
        <taxon>Fungi</taxon>
        <taxon>Dikarya</taxon>
        <taxon>Ascomycota</taxon>
        <taxon>Pezizomycotina</taxon>
        <taxon>Eurotiomycetes</taxon>
        <taxon>Eurotiomycetidae</taxon>
        <taxon>Eurotiales</taxon>
        <taxon>Aspergillaceae</taxon>
        <taxon>Penicillium</taxon>
    </lineage>
</organism>
<evidence type="ECO:0000313" key="17">
    <source>
        <dbReference type="EMBL" id="KXG53401.1"/>
    </source>
</evidence>
<dbReference type="Gene3D" id="2.60.120.180">
    <property type="match status" value="1"/>
</dbReference>
<dbReference type="STRING" id="5078.A0A135LWV6"/>
<protein>
    <recommendedName>
        <fullName evidence="5 13">Endo-1,4-beta-xylanase</fullName>
        <ecNumber evidence="5 13">3.2.1.8</ecNumber>
    </recommendedName>
</protein>
<evidence type="ECO:0000256" key="13">
    <source>
        <dbReference type="PROSITE-ProRule" id="PRU01097"/>
    </source>
</evidence>
<dbReference type="InterPro" id="IPR013320">
    <property type="entry name" value="ConA-like_dom_sf"/>
</dbReference>
<evidence type="ECO:0000256" key="11">
    <source>
        <dbReference type="ARBA" id="ARBA00023295"/>
    </source>
</evidence>
<dbReference type="PANTHER" id="PTHR46828:SF2">
    <property type="entry name" value="ENDO-1,4-BETA-XYLANASE A-RELATED"/>
    <property type="match status" value="1"/>
</dbReference>
<dbReference type="GeneID" id="63703464"/>
<comment type="similarity">
    <text evidence="4 13 14">Belongs to the glycosyl hydrolase 11 (cellulase G) family.</text>
</comment>
<evidence type="ECO:0000259" key="16">
    <source>
        <dbReference type="PROSITE" id="PS51761"/>
    </source>
</evidence>
<dbReference type="OMA" id="TWANQNG"/>
<dbReference type="GO" id="GO:0031176">
    <property type="term" value="F:endo-1,4-beta-xylanase activity"/>
    <property type="evidence" value="ECO:0007669"/>
    <property type="project" value="UniProtKB-UniRule"/>
</dbReference>
<feature type="signal peptide" evidence="15">
    <location>
        <begin position="1"/>
        <end position="19"/>
    </location>
</feature>
<evidence type="ECO:0000256" key="9">
    <source>
        <dbReference type="ARBA" id="ARBA00022801"/>
    </source>
</evidence>
<dbReference type="OrthoDB" id="2115822at2759"/>
<evidence type="ECO:0000313" key="18">
    <source>
        <dbReference type="Proteomes" id="UP000070168"/>
    </source>
</evidence>
<sequence>MVTFSGLFLAACAFASAFALPAEVNVEKRALFTSQTGECNGYHYSFWTNGGGKVEYNNEKNGEYSVSWENCGDFTSGKGWSTGSARNIHYAGDFKPSGNAYLAVYGWTRGPLVEYYILENYGTYNPGPSLTYKGTFASDGSVYDIYTHLQVDQPSIDGPKKTFMQYWSIRRNKRSAGTVTTANHFNAWASHGMNLGAHDYQILSTEGFSSSGYAHMSVW</sequence>
<feature type="chain" id="PRO_5007800912" description="Endo-1,4-beta-xylanase" evidence="15">
    <location>
        <begin position="20"/>
        <end position="219"/>
    </location>
</feature>
<keyword evidence="10 13" id="KW-0119">Carbohydrate metabolism</keyword>
<keyword evidence="8 15" id="KW-0732">Signal</keyword>
<keyword evidence="12 13" id="KW-0624">Polysaccharide degradation</keyword>